<evidence type="ECO:0000313" key="3">
    <source>
        <dbReference type="EMBL" id="MTV53490.1"/>
    </source>
</evidence>
<reference evidence="5" key="2">
    <citation type="journal article" date="2019" name="Int. J. Syst. Evol. Microbiol.">
        <title>The Global Catalogue of Microorganisms (GCM) 10K type strain sequencing project: providing services to taxonomists for standard genome sequencing and annotation.</title>
        <authorList>
            <consortium name="The Broad Institute Genomics Platform"/>
            <consortium name="The Broad Institute Genome Sequencing Center for Infectious Disease"/>
            <person name="Wu L."/>
            <person name="Ma J."/>
        </authorList>
    </citation>
    <scope>NUCLEOTIDE SEQUENCE [LARGE SCALE GENOMIC DNA]</scope>
    <source>
        <strain evidence="5">CGMCC 1.15931</strain>
    </source>
</reference>
<dbReference type="GO" id="GO:0009273">
    <property type="term" value="P:peptidoglycan-based cell wall biogenesis"/>
    <property type="evidence" value="ECO:0007669"/>
    <property type="project" value="TreeGrafter"/>
</dbReference>
<proteinExistence type="predicted"/>
<feature type="transmembrane region" description="Helical" evidence="1">
    <location>
        <begin position="141"/>
        <end position="161"/>
    </location>
</feature>
<protein>
    <submittedName>
        <fullName evidence="2">Phosphatidate cytidylyltransferase</fullName>
    </submittedName>
</protein>
<keyword evidence="5" id="KW-1185">Reference proteome</keyword>
<dbReference type="Proteomes" id="UP000430634">
    <property type="component" value="Unassembled WGS sequence"/>
</dbReference>
<evidence type="ECO:0000313" key="5">
    <source>
        <dbReference type="Proteomes" id="UP000622638"/>
    </source>
</evidence>
<reference evidence="3 4" key="3">
    <citation type="submission" date="2019-11" db="EMBL/GenBank/DDBJ databases">
        <title>Type strains purchased from KCTC, JCM and DSMZ.</title>
        <authorList>
            <person name="Lu H."/>
        </authorList>
    </citation>
    <scope>NUCLEOTIDE SEQUENCE [LARGE SCALE GENOMIC DNA]</scope>
    <source>
        <strain evidence="3 4">KCTC 52429</strain>
    </source>
</reference>
<dbReference type="PANTHER" id="PTHR43535">
    <property type="entry name" value="PHOSPHATIDATE CYTIDYLYLTRANSFERASE"/>
    <property type="match status" value="1"/>
</dbReference>
<feature type="transmembrane region" description="Helical" evidence="1">
    <location>
        <begin position="52"/>
        <end position="78"/>
    </location>
</feature>
<organism evidence="3 4">
    <name type="scientific">Pseudoduganella buxea</name>
    <dbReference type="NCBI Taxonomy" id="1949069"/>
    <lineage>
        <taxon>Bacteria</taxon>
        <taxon>Pseudomonadati</taxon>
        <taxon>Pseudomonadota</taxon>
        <taxon>Betaproteobacteria</taxon>
        <taxon>Burkholderiales</taxon>
        <taxon>Oxalobacteraceae</taxon>
        <taxon>Telluria group</taxon>
        <taxon>Pseudoduganella</taxon>
    </lineage>
</organism>
<evidence type="ECO:0000313" key="2">
    <source>
        <dbReference type="EMBL" id="GGC15141.1"/>
    </source>
</evidence>
<dbReference type="EMBL" id="WNKZ01000030">
    <property type="protein sequence ID" value="MTV53490.1"/>
    <property type="molecule type" value="Genomic_DNA"/>
</dbReference>
<evidence type="ECO:0000313" key="4">
    <source>
        <dbReference type="Proteomes" id="UP000430634"/>
    </source>
</evidence>
<dbReference type="EMBL" id="BMKG01000019">
    <property type="protein sequence ID" value="GGC15141.1"/>
    <property type="molecule type" value="Genomic_DNA"/>
</dbReference>
<feature type="transmembrane region" description="Helical" evidence="1">
    <location>
        <begin position="167"/>
        <end position="187"/>
    </location>
</feature>
<sequence>MLPFLSMGSQIGVAMTALYGLLGLTSLSVRLAAGAAPSSTLSAQVNAWWRIFPFISLALVIYPVGSALLACAIWLLAIAELAPYQSKARPRFWAGGAAASALALALQAFAPYLLSGVFSGLIVIQYWRFNAHPDHDKLVNLLLLVTVGALAVLPLFARLPFDSPTNLAWLFYLFVLTALNDIGQFISGKLFGRQKIAPHISPNKTWQGLIGGVVVSQLVTLVLGRYFGLGSAPRLAVYALLLSLGGFVGDLMYSAAKRHLGIKDFSQLIPGHGGILDRVDSLVITAPLLYWLIRTFE</sequence>
<keyword evidence="1" id="KW-0812">Transmembrane</keyword>
<comment type="caution">
    <text evidence="3">The sequence shown here is derived from an EMBL/GenBank/DDBJ whole genome shotgun (WGS) entry which is preliminary data.</text>
</comment>
<keyword evidence="2" id="KW-0548">Nucleotidyltransferase</keyword>
<keyword evidence="1" id="KW-1133">Transmembrane helix</keyword>
<reference evidence="2" key="1">
    <citation type="journal article" date="2014" name="Int. J. Syst. Evol. Microbiol.">
        <title>Complete genome of a new Firmicutes species belonging to the dominant human colonic microbiota ('Ruminococcus bicirculans') reveals two chromosomes and a selective capacity to utilize plant glucans.</title>
        <authorList>
            <consortium name="NISC Comparative Sequencing Program"/>
            <person name="Wegmann U."/>
            <person name="Louis P."/>
            <person name="Goesmann A."/>
            <person name="Henrissat B."/>
            <person name="Duncan S.H."/>
            <person name="Flint H.J."/>
        </authorList>
    </citation>
    <scope>NUCLEOTIDE SEQUENCE</scope>
    <source>
        <strain evidence="2">CGMCC 1.15931</strain>
    </source>
</reference>
<dbReference type="GO" id="GO:0005886">
    <property type="term" value="C:plasma membrane"/>
    <property type="evidence" value="ECO:0007669"/>
    <property type="project" value="TreeGrafter"/>
</dbReference>
<accession>A0A6I3SW87</accession>
<dbReference type="Pfam" id="PF01148">
    <property type="entry name" value="CTP_transf_1"/>
    <property type="match status" value="1"/>
</dbReference>
<evidence type="ECO:0000256" key="1">
    <source>
        <dbReference type="SAM" id="Phobius"/>
    </source>
</evidence>
<dbReference type="Proteomes" id="UP000622638">
    <property type="component" value="Unassembled WGS sequence"/>
</dbReference>
<feature type="transmembrane region" description="Helical" evidence="1">
    <location>
        <begin position="208"/>
        <end position="229"/>
    </location>
</feature>
<keyword evidence="1" id="KW-0472">Membrane</keyword>
<reference evidence="2" key="4">
    <citation type="submission" date="2024-05" db="EMBL/GenBank/DDBJ databases">
        <authorList>
            <person name="Sun Q."/>
            <person name="Zhou Y."/>
        </authorList>
    </citation>
    <scope>NUCLEOTIDE SEQUENCE</scope>
    <source>
        <strain evidence="2">CGMCC 1.15931</strain>
    </source>
</reference>
<keyword evidence="2" id="KW-0808">Transferase</keyword>
<dbReference type="OrthoDB" id="9799199at2"/>
<feature type="transmembrane region" description="Helical" evidence="1">
    <location>
        <begin position="235"/>
        <end position="253"/>
    </location>
</feature>
<dbReference type="GO" id="GO:0016779">
    <property type="term" value="F:nucleotidyltransferase activity"/>
    <property type="evidence" value="ECO:0007669"/>
    <property type="project" value="UniProtKB-KW"/>
</dbReference>
<dbReference type="AlphaFoldDB" id="A0A6I3SW87"/>
<gene>
    <name evidence="2" type="ORF">GCM10011572_40650</name>
    <name evidence="3" type="ORF">GM672_12210</name>
</gene>
<name>A0A6I3SW87_9BURK</name>
<dbReference type="PANTHER" id="PTHR43535:SF1">
    <property type="entry name" value="PHOSPHATIDATE CYTIDYLYLTRANSFERASE"/>
    <property type="match status" value="1"/>
</dbReference>